<protein>
    <submittedName>
        <fullName evidence="3">Uncharacterized protein</fullName>
    </submittedName>
</protein>
<comment type="caution">
    <text evidence="3">The sequence shown here is derived from an EMBL/GenBank/DDBJ whole genome shotgun (WGS) entry which is preliminary data.</text>
</comment>
<reference evidence="3 4" key="1">
    <citation type="submission" date="2018-03" db="EMBL/GenBank/DDBJ databases">
        <title>Genomic Encyclopedia of Type Strains, Phase III (KMG-III): the genomes of soil and plant-associated and newly described type strains.</title>
        <authorList>
            <person name="Whitman W."/>
        </authorList>
    </citation>
    <scope>NUCLEOTIDE SEQUENCE [LARGE SCALE GENOMIC DNA]</scope>
    <source>
        <strain evidence="3 4">CGMCC 1.12700</strain>
    </source>
</reference>
<dbReference type="RefSeq" id="WP_106525453.1">
    <property type="nucleotide sequence ID" value="NZ_PYGD01000017.1"/>
</dbReference>
<feature type="domain" description="DUF7638" evidence="1">
    <location>
        <begin position="20"/>
        <end position="121"/>
    </location>
</feature>
<dbReference type="AlphaFoldDB" id="A0A2P8CR60"/>
<evidence type="ECO:0000259" key="2">
    <source>
        <dbReference type="Pfam" id="PF24645"/>
    </source>
</evidence>
<evidence type="ECO:0000259" key="1">
    <source>
        <dbReference type="Pfam" id="PF24644"/>
    </source>
</evidence>
<feature type="domain" description="DUF7638" evidence="1">
    <location>
        <begin position="159"/>
        <end position="264"/>
    </location>
</feature>
<feature type="domain" description="DUF7639" evidence="2">
    <location>
        <begin position="267"/>
        <end position="321"/>
    </location>
</feature>
<name>A0A2P8CR60_9BACT</name>
<proteinExistence type="predicted"/>
<dbReference type="InterPro" id="IPR056055">
    <property type="entry name" value="DUF7638"/>
</dbReference>
<dbReference type="EMBL" id="PYGD01000017">
    <property type="protein sequence ID" value="PSK87446.1"/>
    <property type="molecule type" value="Genomic_DNA"/>
</dbReference>
<accession>A0A2P8CR60</accession>
<keyword evidence="4" id="KW-1185">Reference proteome</keyword>
<evidence type="ECO:0000313" key="3">
    <source>
        <dbReference type="EMBL" id="PSK87446.1"/>
    </source>
</evidence>
<sequence length="347" mass="39426">MKLFSKIFNSGRASDPGALTRITRTEVLEGFAIPGIINNMQYHFTNLQVYSDGLIYCWEMVDLAMFKQKLDQGWVVTAIPDGAAISIFGLGHWYIEQGVWLHTKATLYQYVYALVKQLNPALENLQNCHGSSTRKVGNINVAKHSIPDAKPFYLDNPGTVFPDRIHGAQFHCFYRDTDTKTYLAQLSLYESGRIEITNLPGQKVFSFEDIRELVDKKTITTTLDPGETVTILNLGSFKIVSGAGVDILDKLNELTDKFRELNGQENSITKCARIFEAYKATPTLQLKNELKEAYEAVPEHQRMFVGNMDTKDYEVRQVIYGDSIKKEWQEAYGFPYPYADMPKPVDE</sequence>
<evidence type="ECO:0000313" key="4">
    <source>
        <dbReference type="Proteomes" id="UP000240572"/>
    </source>
</evidence>
<dbReference type="Pfam" id="PF24644">
    <property type="entry name" value="DUF7638"/>
    <property type="match status" value="2"/>
</dbReference>
<dbReference type="Proteomes" id="UP000240572">
    <property type="component" value="Unassembled WGS sequence"/>
</dbReference>
<organism evidence="3 4">
    <name type="scientific">Taibaiella chishuiensis</name>
    <dbReference type="NCBI Taxonomy" id="1434707"/>
    <lineage>
        <taxon>Bacteria</taxon>
        <taxon>Pseudomonadati</taxon>
        <taxon>Bacteroidota</taxon>
        <taxon>Chitinophagia</taxon>
        <taxon>Chitinophagales</taxon>
        <taxon>Chitinophagaceae</taxon>
        <taxon>Taibaiella</taxon>
    </lineage>
</organism>
<dbReference type="OrthoDB" id="643483at2"/>
<dbReference type="InterPro" id="IPR056056">
    <property type="entry name" value="DUF7639"/>
</dbReference>
<gene>
    <name evidence="3" type="ORF">B0I18_11749</name>
</gene>
<dbReference type="Pfam" id="PF24645">
    <property type="entry name" value="DUF7639"/>
    <property type="match status" value="1"/>
</dbReference>